<evidence type="ECO:0000313" key="7">
    <source>
        <dbReference type="Proteomes" id="UP000678393"/>
    </source>
</evidence>
<keyword evidence="7" id="KW-1185">Reference proteome</keyword>
<protein>
    <recommendedName>
        <fullName evidence="5">FAS1 domain-containing protein</fullName>
    </recommendedName>
</protein>
<dbReference type="InterPro" id="IPR036378">
    <property type="entry name" value="FAS1_dom_sf"/>
</dbReference>
<evidence type="ECO:0000256" key="2">
    <source>
        <dbReference type="ARBA" id="ARBA00023136"/>
    </source>
</evidence>
<dbReference type="SMART" id="SM00554">
    <property type="entry name" value="FAS1"/>
    <property type="match status" value="1"/>
</dbReference>
<reference evidence="6" key="1">
    <citation type="submission" date="2021-04" db="EMBL/GenBank/DDBJ databases">
        <authorList>
            <consortium name="Molecular Ecology Group"/>
        </authorList>
    </citation>
    <scope>NUCLEOTIDE SEQUENCE</scope>
</reference>
<comment type="caution">
    <text evidence="6">The sequence shown here is derived from an EMBL/GenBank/DDBJ whole genome shotgun (WGS) entry which is preliminary data.</text>
</comment>
<name>A0A8S3ZR79_9EUPU</name>
<feature type="non-terminal residue" evidence="6">
    <location>
        <position position="1"/>
    </location>
</feature>
<gene>
    <name evidence="6" type="ORF">CUNI_LOCUS15868</name>
</gene>
<dbReference type="SUPFAM" id="SSF82153">
    <property type="entry name" value="FAS1 domain"/>
    <property type="match status" value="1"/>
</dbReference>
<sequence length="204" mass="22753">ARDLFRYKLQRGSDRAKVLARNFIASNGMIHIVNNLLTLDPEISGDKMKTAMDLIRLEGAYNRFQSLIMSAGLTDVFTQPNITVFAPENGAWDALSPETLDYLINDDEGKEKLKVILKNHVFPGVFGVTHLINTPFIKSLANIEVKISVSKLGQILLEGKVGVSQVNIPCSTGFYHHIESIIVPPFYDPILPNMCPEVLMKEIK</sequence>
<dbReference type="AlphaFoldDB" id="A0A8S3ZR79"/>
<organism evidence="6 7">
    <name type="scientific">Candidula unifasciata</name>
    <dbReference type="NCBI Taxonomy" id="100452"/>
    <lineage>
        <taxon>Eukaryota</taxon>
        <taxon>Metazoa</taxon>
        <taxon>Spiralia</taxon>
        <taxon>Lophotrochozoa</taxon>
        <taxon>Mollusca</taxon>
        <taxon>Gastropoda</taxon>
        <taxon>Heterobranchia</taxon>
        <taxon>Euthyneura</taxon>
        <taxon>Panpulmonata</taxon>
        <taxon>Eupulmonata</taxon>
        <taxon>Stylommatophora</taxon>
        <taxon>Helicina</taxon>
        <taxon>Helicoidea</taxon>
        <taxon>Geomitridae</taxon>
        <taxon>Candidula</taxon>
    </lineage>
</organism>
<evidence type="ECO:0000256" key="1">
    <source>
        <dbReference type="ARBA" id="ARBA00004370"/>
    </source>
</evidence>
<dbReference type="GO" id="GO:0016020">
    <property type="term" value="C:membrane"/>
    <property type="evidence" value="ECO:0007669"/>
    <property type="project" value="UniProtKB-SubCell"/>
</dbReference>
<keyword evidence="2" id="KW-0472">Membrane</keyword>
<dbReference type="PANTHER" id="PTHR24038">
    <property type="entry name" value="STABILIN"/>
    <property type="match status" value="1"/>
</dbReference>
<feature type="non-terminal residue" evidence="6">
    <location>
        <position position="204"/>
    </location>
</feature>
<dbReference type="Gene3D" id="2.30.180.10">
    <property type="entry name" value="FAS1 domain"/>
    <property type="match status" value="1"/>
</dbReference>
<feature type="domain" description="FAS1" evidence="5">
    <location>
        <begin position="48"/>
        <end position="182"/>
    </location>
</feature>
<dbReference type="PROSITE" id="PS50213">
    <property type="entry name" value="FAS1"/>
    <property type="match status" value="1"/>
</dbReference>
<evidence type="ECO:0000259" key="5">
    <source>
        <dbReference type="PROSITE" id="PS50213"/>
    </source>
</evidence>
<dbReference type="InterPro" id="IPR000782">
    <property type="entry name" value="FAS1_domain"/>
</dbReference>
<dbReference type="Proteomes" id="UP000678393">
    <property type="component" value="Unassembled WGS sequence"/>
</dbReference>
<evidence type="ECO:0000256" key="4">
    <source>
        <dbReference type="ARBA" id="ARBA00023180"/>
    </source>
</evidence>
<dbReference type="PANTHER" id="PTHR24038:SF11">
    <property type="entry name" value="INTEGRIN BETA-LIKE PROTEIN E"/>
    <property type="match status" value="1"/>
</dbReference>
<proteinExistence type="predicted"/>
<keyword evidence="3" id="KW-1015">Disulfide bond</keyword>
<dbReference type="EMBL" id="CAJHNH020003957">
    <property type="protein sequence ID" value="CAG5130310.1"/>
    <property type="molecule type" value="Genomic_DNA"/>
</dbReference>
<evidence type="ECO:0000313" key="6">
    <source>
        <dbReference type="EMBL" id="CAG5130310.1"/>
    </source>
</evidence>
<evidence type="ECO:0000256" key="3">
    <source>
        <dbReference type="ARBA" id="ARBA00023157"/>
    </source>
</evidence>
<dbReference type="OrthoDB" id="286301at2759"/>
<comment type="subcellular location">
    <subcellularLocation>
        <location evidence="1">Membrane</location>
    </subcellularLocation>
</comment>
<accession>A0A8S3ZR79</accession>
<dbReference type="Pfam" id="PF02469">
    <property type="entry name" value="Fasciclin"/>
    <property type="match status" value="1"/>
</dbReference>
<keyword evidence="4" id="KW-0325">Glycoprotein</keyword>